<evidence type="ECO:0000313" key="1">
    <source>
        <dbReference type="EMBL" id="SFE73974.1"/>
    </source>
</evidence>
<keyword evidence="2" id="KW-1185">Reference proteome</keyword>
<proteinExistence type="predicted"/>
<dbReference type="EMBL" id="FONV01000003">
    <property type="protein sequence ID" value="SFE73974.1"/>
    <property type="molecule type" value="Genomic_DNA"/>
</dbReference>
<protein>
    <submittedName>
        <fullName evidence="1">HEAT repeat-containing protein</fullName>
    </submittedName>
</protein>
<dbReference type="SUPFAM" id="SSF48371">
    <property type="entry name" value="ARM repeat"/>
    <property type="match status" value="1"/>
</dbReference>
<dbReference type="Gene3D" id="1.25.10.10">
    <property type="entry name" value="Leucine-rich Repeat Variant"/>
    <property type="match status" value="1"/>
</dbReference>
<dbReference type="OrthoDB" id="292843at2"/>
<dbReference type="InterPro" id="IPR011989">
    <property type="entry name" value="ARM-like"/>
</dbReference>
<dbReference type="RefSeq" id="WP_093611797.1">
    <property type="nucleotide sequence ID" value="NZ_FONV01000003.1"/>
</dbReference>
<accession>A0A1I2D0F1</accession>
<dbReference type="Pfam" id="PF13646">
    <property type="entry name" value="HEAT_2"/>
    <property type="match status" value="1"/>
</dbReference>
<dbReference type="STRING" id="35752.SAMN05421541_103319"/>
<dbReference type="AlphaFoldDB" id="A0A1I2D0F1"/>
<name>A0A1I2D0F1_9ACTN</name>
<reference evidence="1 2" key="1">
    <citation type="submission" date="2016-10" db="EMBL/GenBank/DDBJ databases">
        <authorList>
            <person name="de Groot N.N."/>
        </authorList>
    </citation>
    <scope>NUCLEOTIDE SEQUENCE [LARGE SCALE GENOMIC DNA]</scope>
    <source>
        <strain evidence="1 2">DSM 43019</strain>
    </source>
</reference>
<organism evidence="1 2">
    <name type="scientific">Actinoplanes philippinensis</name>
    <dbReference type="NCBI Taxonomy" id="35752"/>
    <lineage>
        <taxon>Bacteria</taxon>
        <taxon>Bacillati</taxon>
        <taxon>Actinomycetota</taxon>
        <taxon>Actinomycetes</taxon>
        <taxon>Micromonosporales</taxon>
        <taxon>Micromonosporaceae</taxon>
        <taxon>Actinoplanes</taxon>
    </lineage>
</organism>
<gene>
    <name evidence="1" type="ORF">SAMN05421541_103319</name>
</gene>
<dbReference type="Proteomes" id="UP000199645">
    <property type="component" value="Unassembled WGS sequence"/>
</dbReference>
<sequence>MLHGIDDIDWSALDGAYGPCTEAPDILRGLASPDPDEAGEAMYELGSSLWHQGTVYPATVEAIPYLIELATTDGVHRRADLLRILGDVCDPTLTGGRDQPLVRAAVAVHSGPLLPLLTDADPRIRAHAAYAAAHSGPHTLDTLRERWAVEDHPAVRAAVLAALAHLEPAVTVPLLSAALHDPSPKLRATAATALVRSGGSLPPDTLEPVGAALAAAGAEDTPWAGHRSAWDVVFAATEPAAAAVLAAPLARSADPDVRSRLLHSVNARLLHSRSSVAALFPLVAPLLADPDPEVRSDAAVAALAAGPAAAPAADGLLDVARGGSRCALLALIRLGHPGYPEALAAAWAAGKIHDVLSGAEPPFDPDALGVIRTAITGPRPGAPASPYFVAASFSDIAGLLAVLESWGPAAAPAVPEIVALLRSHPAHAARALGAIGPAALPAVPALTASALTGDVPAGHAILRLTGDPAPLITAATAVLPTAPPVSDPACRASVPAPASGSGSVASVHAAASGSASLASGPASLASGPASLASGPASLASGPASLASGSASRAPGSEEADSYRLLRWLGLIADAGTDAAVLVSALIRLLDGAPDDQPFRRRVRVAAARAIWRATGDAELVLPALREVVRRGSAPAGEAAELLAELGAGEDLQPELRKLVGTVPDARAGAALALHRLGVPAEELAGPLVAMVPAGGPTAGKALDTLARIGAVTAIPVLAGLADRDERFPAGVRGDGSWADEATRDRIRATITALEACRS</sequence>
<dbReference type="InterPro" id="IPR011049">
    <property type="entry name" value="Serralysin-like_metalloprot_C"/>
</dbReference>
<dbReference type="InterPro" id="IPR016024">
    <property type="entry name" value="ARM-type_fold"/>
</dbReference>
<dbReference type="SUPFAM" id="SSF101967">
    <property type="entry name" value="Adhesin YadA, collagen-binding domain"/>
    <property type="match status" value="1"/>
</dbReference>
<evidence type="ECO:0000313" key="2">
    <source>
        <dbReference type="Proteomes" id="UP000199645"/>
    </source>
</evidence>